<evidence type="ECO:0000313" key="14">
    <source>
        <dbReference type="Proteomes" id="UP001162480"/>
    </source>
</evidence>
<dbReference type="GO" id="GO:0000978">
    <property type="term" value="F:RNA polymerase II cis-regulatory region sequence-specific DNA binding"/>
    <property type="evidence" value="ECO:0007669"/>
    <property type="project" value="TreeGrafter"/>
</dbReference>
<accession>A0AA36BRE4</accession>
<dbReference type="Pfam" id="PF00104">
    <property type="entry name" value="Hormone_recep"/>
    <property type="match status" value="1"/>
</dbReference>
<keyword evidence="7 9" id="KW-0675">Receptor</keyword>
<dbReference type="InterPro" id="IPR001628">
    <property type="entry name" value="Znf_hrmn_rcpt"/>
</dbReference>
<keyword evidence="2 9" id="KW-0863">Zinc-finger</keyword>
<dbReference type="InterPro" id="IPR001723">
    <property type="entry name" value="Nuclear_hrmn_rcpt"/>
</dbReference>
<dbReference type="PROSITE" id="PS51843">
    <property type="entry name" value="NR_LBD"/>
    <property type="match status" value="1"/>
</dbReference>
<dbReference type="InterPro" id="IPR050234">
    <property type="entry name" value="Nuclear_hormone_rcpt_NR1"/>
</dbReference>
<keyword evidence="4 9" id="KW-0805">Transcription regulation</keyword>
<feature type="domain" description="Nuclear receptor" evidence="11">
    <location>
        <begin position="117"/>
        <end position="192"/>
    </location>
</feature>
<dbReference type="Pfam" id="PF00105">
    <property type="entry name" value="zf-C4"/>
    <property type="match status" value="1"/>
</dbReference>
<dbReference type="InterPro" id="IPR035500">
    <property type="entry name" value="NHR-like_dom_sf"/>
</dbReference>
<dbReference type="PROSITE" id="PS00031">
    <property type="entry name" value="NUCLEAR_REC_DBD_1"/>
    <property type="match status" value="1"/>
</dbReference>
<evidence type="ECO:0000313" key="13">
    <source>
        <dbReference type="EMBL" id="CAI9738734.1"/>
    </source>
</evidence>
<dbReference type="InterPro" id="IPR000536">
    <property type="entry name" value="Nucl_hrmn_rcpt_lig-bd"/>
</dbReference>
<organism evidence="13 14">
    <name type="scientific">Octopus vulgaris</name>
    <name type="common">Common octopus</name>
    <dbReference type="NCBI Taxonomy" id="6645"/>
    <lineage>
        <taxon>Eukaryota</taxon>
        <taxon>Metazoa</taxon>
        <taxon>Spiralia</taxon>
        <taxon>Lophotrochozoa</taxon>
        <taxon>Mollusca</taxon>
        <taxon>Cephalopoda</taxon>
        <taxon>Coleoidea</taxon>
        <taxon>Octopodiformes</taxon>
        <taxon>Octopoda</taxon>
        <taxon>Incirrata</taxon>
        <taxon>Octopodidae</taxon>
        <taxon>Octopus</taxon>
    </lineage>
</organism>
<keyword evidence="8 9" id="KW-0539">Nucleus</keyword>
<evidence type="ECO:0000259" key="11">
    <source>
        <dbReference type="PROSITE" id="PS51030"/>
    </source>
</evidence>
<dbReference type="SMART" id="SM00399">
    <property type="entry name" value="ZnF_C4"/>
    <property type="match status" value="1"/>
</dbReference>
<evidence type="ECO:0000256" key="2">
    <source>
        <dbReference type="ARBA" id="ARBA00022771"/>
    </source>
</evidence>
<comment type="subcellular location">
    <subcellularLocation>
        <location evidence="9">Nucleus</location>
    </subcellularLocation>
</comment>
<dbReference type="GO" id="GO:0005634">
    <property type="term" value="C:nucleus"/>
    <property type="evidence" value="ECO:0007669"/>
    <property type="project" value="UniProtKB-SubCell"/>
</dbReference>
<dbReference type="SUPFAM" id="SSF57716">
    <property type="entry name" value="Glucocorticoid receptor-like (DNA-binding domain)"/>
    <property type="match status" value="1"/>
</dbReference>
<dbReference type="Proteomes" id="UP001162480">
    <property type="component" value="Chromosome 22"/>
</dbReference>
<dbReference type="Gene3D" id="1.10.565.10">
    <property type="entry name" value="Retinoid X Receptor"/>
    <property type="match status" value="1"/>
</dbReference>
<keyword evidence="1 9" id="KW-0479">Metal-binding</keyword>
<evidence type="ECO:0000256" key="1">
    <source>
        <dbReference type="ARBA" id="ARBA00022723"/>
    </source>
</evidence>
<feature type="compositionally biased region" description="Low complexity" evidence="10">
    <location>
        <begin position="79"/>
        <end position="108"/>
    </location>
</feature>
<dbReference type="Gene3D" id="3.30.50.10">
    <property type="entry name" value="Erythroid Transcription Factor GATA-1, subunit A"/>
    <property type="match status" value="1"/>
</dbReference>
<keyword evidence="6 9" id="KW-0804">Transcription</keyword>
<evidence type="ECO:0000256" key="5">
    <source>
        <dbReference type="ARBA" id="ARBA00023125"/>
    </source>
</evidence>
<keyword evidence="5 9" id="KW-0238">DNA-binding</keyword>
<dbReference type="EMBL" id="OX597835">
    <property type="protein sequence ID" value="CAI9738734.1"/>
    <property type="molecule type" value="Genomic_DNA"/>
</dbReference>
<dbReference type="SMART" id="SM00430">
    <property type="entry name" value="HOLI"/>
    <property type="match status" value="1"/>
</dbReference>
<proteinExistence type="inferred from homology"/>
<sequence>MVSKEAHVFLQELPALINPTRFKVGAMAGKEELAVQASPEISIKECLMSTEDYEEVQFSSLSGTSFIMLQSKKENIDDNSNSSSSNTNNNNNSNSSNSNNNNNNNSNSIKKKKLKDEKRCRVCGDVALGYNFDAVTCESCKAFFRRNARGSKPTRCLFQGNCAIDVRTRRFCPHCRLQKCFSVGMKKDMILDETERKARMAKVLENRQKRQSTGKSREEVTSSDQEACSDWSDLMSNTPMSNFSDNSPTPTTASNEPVPIKVDLASLPKERELYRKLTENETVFIKELTMLYESTLASQVDSYHSEKSNYSSINQLVNNSEIAVRRLIKFVKRLDDFMRLSQEDQIATLKACVLSTILLRSVAFYSYEKDAWITTKGEVPTKILKEVTGYFNLHDSHTRYCRSLKYVVQDNHEVMTLLQLIIIFNPEGPNLSSRTLISDIQDHYITLLKHYLESEFSFSYAKEILPFLLQKLADLKDLSEEHSKILLQVNPTQIEPLMLEVLNLK</sequence>
<comment type="similarity">
    <text evidence="9">Belongs to the nuclear hormone receptor family.</text>
</comment>
<dbReference type="GO" id="GO:0000122">
    <property type="term" value="P:negative regulation of transcription by RNA polymerase II"/>
    <property type="evidence" value="ECO:0007669"/>
    <property type="project" value="TreeGrafter"/>
</dbReference>
<name>A0AA36BRE4_OCTVU</name>
<evidence type="ECO:0000259" key="12">
    <source>
        <dbReference type="PROSITE" id="PS51843"/>
    </source>
</evidence>
<evidence type="ECO:0000256" key="10">
    <source>
        <dbReference type="SAM" id="MobiDB-lite"/>
    </source>
</evidence>
<dbReference type="GO" id="GO:0004879">
    <property type="term" value="F:nuclear receptor activity"/>
    <property type="evidence" value="ECO:0007669"/>
    <property type="project" value="TreeGrafter"/>
</dbReference>
<evidence type="ECO:0000256" key="9">
    <source>
        <dbReference type="RuleBase" id="RU004334"/>
    </source>
</evidence>
<evidence type="ECO:0000256" key="7">
    <source>
        <dbReference type="ARBA" id="ARBA00023170"/>
    </source>
</evidence>
<evidence type="ECO:0000256" key="3">
    <source>
        <dbReference type="ARBA" id="ARBA00022833"/>
    </source>
</evidence>
<dbReference type="PANTHER" id="PTHR24082:SF283">
    <property type="entry name" value="NUCLEAR HORMONE RECEPTOR HR96"/>
    <property type="match status" value="1"/>
</dbReference>
<reference evidence="13" key="1">
    <citation type="submission" date="2023-08" db="EMBL/GenBank/DDBJ databases">
        <authorList>
            <person name="Alioto T."/>
            <person name="Alioto T."/>
            <person name="Gomez Garrido J."/>
        </authorList>
    </citation>
    <scope>NUCLEOTIDE SEQUENCE</scope>
</reference>
<feature type="region of interest" description="Disordered" evidence="10">
    <location>
        <begin position="75"/>
        <end position="112"/>
    </location>
</feature>
<dbReference type="GO" id="GO:0045944">
    <property type="term" value="P:positive regulation of transcription by RNA polymerase II"/>
    <property type="evidence" value="ECO:0007669"/>
    <property type="project" value="TreeGrafter"/>
</dbReference>
<dbReference type="PANTHER" id="PTHR24082">
    <property type="entry name" value="NUCLEAR HORMONE RECEPTOR"/>
    <property type="match status" value="1"/>
</dbReference>
<dbReference type="PROSITE" id="PS51030">
    <property type="entry name" value="NUCLEAR_REC_DBD_2"/>
    <property type="match status" value="1"/>
</dbReference>
<dbReference type="GO" id="GO:0008270">
    <property type="term" value="F:zinc ion binding"/>
    <property type="evidence" value="ECO:0007669"/>
    <property type="project" value="UniProtKB-KW"/>
</dbReference>
<evidence type="ECO:0000256" key="8">
    <source>
        <dbReference type="ARBA" id="ARBA00023242"/>
    </source>
</evidence>
<protein>
    <submittedName>
        <fullName evidence="13">Nuclear hormone receptor HR96-like isoform X2</fullName>
    </submittedName>
</protein>
<evidence type="ECO:0000256" key="6">
    <source>
        <dbReference type="ARBA" id="ARBA00023163"/>
    </source>
</evidence>
<keyword evidence="3 9" id="KW-0862">Zinc</keyword>
<dbReference type="InterPro" id="IPR013088">
    <property type="entry name" value="Znf_NHR/GATA"/>
</dbReference>
<dbReference type="PRINTS" id="PR00047">
    <property type="entry name" value="STROIDFINGER"/>
</dbReference>
<keyword evidence="14" id="KW-1185">Reference proteome</keyword>
<dbReference type="SUPFAM" id="SSF48508">
    <property type="entry name" value="Nuclear receptor ligand-binding domain"/>
    <property type="match status" value="1"/>
</dbReference>
<feature type="region of interest" description="Disordered" evidence="10">
    <location>
        <begin position="204"/>
        <end position="228"/>
    </location>
</feature>
<dbReference type="GO" id="GO:0030154">
    <property type="term" value="P:cell differentiation"/>
    <property type="evidence" value="ECO:0007669"/>
    <property type="project" value="TreeGrafter"/>
</dbReference>
<dbReference type="PRINTS" id="PR00398">
    <property type="entry name" value="STRDHORMONER"/>
</dbReference>
<dbReference type="AlphaFoldDB" id="A0AA36BRE4"/>
<gene>
    <name evidence="13" type="ORF">OCTVUL_1B001989</name>
</gene>
<evidence type="ECO:0000256" key="4">
    <source>
        <dbReference type="ARBA" id="ARBA00023015"/>
    </source>
</evidence>
<feature type="domain" description="NR LBD" evidence="12">
    <location>
        <begin position="280"/>
        <end position="505"/>
    </location>
</feature>